<dbReference type="Gene3D" id="2.40.160.20">
    <property type="match status" value="1"/>
</dbReference>
<comment type="caution">
    <text evidence="2">The sequence shown here is derived from an EMBL/GenBank/DDBJ whole genome shotgun (WGS) entry which is preliminary data.</text>
</comment>
<reference evidence="2 3" key="1">
    <citation type="submission" date="2024-05" db="EMBL/GenBank/DDBJ databases">
        <title>Halomonas sp. CS7 16S ribosomal RNA gene Genome sequencing and assembly.</title>
        <authorList>
            <person name="Yook S."/>
        </authorList>
    </citation>
    <scope>NUCLEOTIDE SEQUENCE [LARGE SCALE GENOMIC DNA]</scope>
    <source>
        <strain evidence="2 3">CS7</strain>
    </source>
</reference>
<evidence type="ECO:0000313" key="2">
    <source>
        <dbReference type="EMBL" id="MEQ6889770.1"/>
    </source>
</evidence>
<feature type="signal peptide" evidence="1">
    <location>
        <begin position="1"/>
        <end position="33"/>
    </location>
</feature>
<gene>
    <name evidence="2" type="ORF">ABE957_13910</name>
</gene>
<sequence length="259" mass="28588">MPPAAFLSRFAPASRLLAGTALCLALPATQVAAAETTATFFLWANDVDQKLVGGTRLETSSKTLIENLEFGLMGALVHRRGPWLYGFDALYADVGKDGDVDVPVQNDEPDGPDSIGTALDFTSKTTLVHAYVGHEWHRDPNWAIYATGGVRYTRFETELTVDTDTGFAKRFETEENLTDATLGVRGHYAYTPHWSSPFILDVGTGSTEATLHAFTGLSYDWGPSSVTAAYRYMKWKLEDSDYLDQVIYEGPLLAFSYRF</sequence>
<organism evidence="2 3">
    <name type="scientific">Halomonas pelophila</name>
    <dbReference type="NCBI Taxonomy" id="3151122"/>
    <lineage>
        <taxon>Bacteria</taxon>
        <taxon>Pseudomonadati</taxon>
        <taxon>Pseudomonadota</taxon>
        <taxon>Gammaproteobacteria</taxon>
        <taxon>Oceanospirillales</taxon>
        <taxon>Halomonadaceae</taxon>
        <taxon>Halomonas</taxon>
    </lineage>
</organism>
<accession>A0ABV1N7U3</accession>
<evidence type="ECO:0000256" key="1">
    <source>
        <dbReference type="SAM" id="SignalP"/>
    </source>
</evidence>
<dbReference type="EMBL" id="JBEGCI010000012">
    <property type="protein sequence ID" value="MEQ6889770.1"/>
    <property type="molecule type" value="Genomic_DNA"/>
</dbReference>
<protein>
    <recommendedName>
        <fullName evidence="4">Outer membrane protein beta-barrel domain-containing protein</fullName>
    </recommendedName>
</protein>
<feature type="chain" id="PRO_5046435768" description="Outer membrane protein beta-barrel domain-containing protein" evidence="1">
    <location>
        <begin position="34"/>
        <end position="259"/>
    </location>
</feature>
<dbReference type="RefSeq" id="WP_349759281.1">
    <property type="nucleotide sequence ID" value="NZ_JBEGCI010000012.1"/>
</dbReference>
<dbReference type="Proteomes" id="UP001472978">
    <property type="component" value="Unassembled WGS sequence"/>
</dbReference>
<evidence type="ECO:0000313" key="3">
    <source>
        <dbReference type="Proteomes" id="UP001472978"/>
    </source>
</evidence>
<keyword evidence="1" id="KW-0732">Signal</keyword>
<name>A0ABV1N7U3_9GAMM</name>
<proteinExistence type="predicted"/>
<evidence type="ECO:0008006" key="4">
    <source>
        <dbReference type="Google" id="ProtNLM"/>
    </source>
</evidence>
<keyword evidence="3" id="KW-1185">Reference proteome</keyword>
<dbReference type="SUPFAM" id="SSF56935">
    <property type="entry name" value="Porins"/>
    <property type="match status" value="1"/>
</dbReference>